<sequence>LAVLPVIAVLRPVAGVTLEEALRRPDYYIQYDTTRFNSAVHAALALVVCLVALVSIWLIVQGCSVFVFRRSGHRRGVAGGRWGDSLASSNKSPTTALIGTDFDGGNGF</sequence>
<evidence type="ECO:0000256" key="1">
    <source>
        <dbReference type="SAM" id="Phobius"/>
    </source>
</evidence>
<feature type="transmembrane region" description="Helical" evidence="1">
    <location>
        <begin position="39"/>
        <end position="68"/>
    </location>
</feature>
<dbReference type="AlphaFoldDB" id="A0A267GG04"/>
<dbReference type="EMBL" id="NIVC01000352">
    <property type="protein sequence ID" value="PAA84995.1"/>
    <property type="molecule type" value="Genomic_DNA"/>
</dbReference>
<organism evidence="2 3">
    <name type="scientific">Macrostomum lignano</name>
    <dbReference type="NCBI Taxonomy" id="282301"/>
    <lineage>
        <taxon>Eukaryota</taxon>
        <taxon>Metazoa</taxon>
        <taxon>Spiralia</taxon>
        <taxon>Lophotrochozoa</taxon>
        <taxon>Platyhelminthes</taxon>
        <taxon>Rhabditophora</taxon>
        <taxon>Macrostomorpha</taxon>
        <taxon>Macrostomida</taxon>
        <taxon>Macrostomidae</taxon>
        <taxon>Macrostomum</taxon>
    </lineage>
</organism>
<accession>A0A267GG04</accession>
<comment type="caution">
    <text evidence="2">The sequence shown here is derived from an EMBL/GenBank/DDBJ whole genome shotgun (WGS) entry which is preliminary data.</text>
</comment>
<protein>
    <submittedName>
        <fullName evidence="2">Uncharacterized protein</fullName>
    </submittedName>
</protein>
<name>A0A267GG04_9PLAT</name>
<dbReference type="Proteomes" id="UP000215902">
    <property type="component" value="Unassembled WGS sequence"/>
</dbReference>
<feature type="non-terminal residue" evidence="2">
    <location>
        <position position="1"/>
    </location>
</feature>
<gene>
    <name evidence="2" type="ORF">BOX15_Mlig005580g6</name>
</gene>
<evidence type="ECO:0000313" key="2">
    <source>
        <dbReference type="EMBL" id="PAA84995.1"/>
    </source>
</evidence>
<reference evidence="2 3" key="1">
    <citation type="submission" date="2017-06" db="EMBL/GenBank/DDBJ databases">
        <title>A platform for efficient transgenesis in Macrostomum lignano, a flatworm model organism for stem cell research.</title>
        <authorList>
            <person name="Berezikov E."/>
        </authorList>
    </citation>
    <scope>NUCLEOTIDE SEQUENCE [LARGE SCALE GENOMIC DNA]</scope>
    <source>
        <strain evidence="2">DV1</strain>
        <tissue evidence="2">Whole organism</tissue>
    </source>
</reference>
<keyword evidence="1" id="KW-0812">Transmembrane</keyword>
<keyword evidence="3" id="KW-1185">Reference proteome</keyword>
<keyword evidence="1" id="KW-1133">Transmembrane helix</keyword>
<evidence type="ECO:0000313" key="3">
    <source>
        <dbReference type="Proteomes" id="UP000215902"/>
    </source>
</evidence>
<proteinExistence type="predicted"/>
<keyword evidence="1" id="KW-0472">Membrane</keyword>